<dbReference type="PROSITE" id="PS50089">
    <property type="entry name" value="ZF_RING_2"/>
    <property type="match status" value="1"/>
</dbReference>
<dbReference type="Proteomes" id="UP000663823">
    <property type="component" value="Unassembled WGS sequence"/>
</dbReference>
<gene>
    <name evidence="8" type="ORF">FNK824_LOCUS1915</name>
    <name evidence="7" type="ORF">OTI717_LOCUS3659</name>
    <name evidence="5" type="ORF">RFH988_LOCUS6526</name>
    <name evidence="6" type="ORF">SEV965_LOCUS19756</name>
</gene>
<keyword evidence="2" id="KW-0862">Zinc</keyword>
<dbReference type="Proteomes" id="UP000663889">
    <property type="component" value="Unassembled WGS sequence"/>
</dbReference>
<dbReference type="EMBL" id="CAJNOO010000196">
    <property type="protein sequence ID" value="CAF0852367.1"/>
    <property type="molecule type" value="Genomic_DNA"/>
</dbReference>
<dbReference type="EMBL" id="CAJNOU010001246">
    <property type="protein sequence ID" value="CAF1175486.1"/>
    <property type="molecule type" value="Genomic_DNA"/>
</dbReference>
<dbReference type="Gene3D" id="3.30.40.10">
    <property type="entry name" value="Zinc/RING finger domain, C3HC4 (zinc finger)"/>
    <property type="match status" value="1"/>
</dbReference>
<dbReference type="InterPro" id="IPR013083">
    <property type="entry name" value="Znf_RING/FYVE/PHD"/>
</dbReference>
<evidence type="ECO:0000313" key="5">
    <source>
        <dbReference type="EMBL" id="CAF0852367.1"/>
    </source>
</evidence>
<reference evidence="8" key="1">
    <citation type="submission" date="2021-02" db="EMBL/GenBank/DDBJ databases">
        <authorList>
            <person name="Nowell W R."/>
        </authorList>
    </citation>
    <scope>NUCLEOTIDE SEQUENCE</scope>
</reference>
<evidence type="ECO:0000256" key="3">
    <source>
        <dbReference type="PROSITE-ProRule" id="PRU00175"/>
    </source>
</evidence>
<comment type="caution">
    <text evidence="8">The sequence shown here is derived from an EMBL/GenBank/DDBJ whole genome shotgun (WGS) entry which is preliminary data.</text>
</comment>
<dbReference type="Proteomes" id="UP000663874">
    <property type="component" value="Unassembled WGS sequence"/>
</dbReference>
<evidence type="ECO:0000313" key="8">
    <source>
        <dbReference type="EMBL" id="CAF3570382.1"/>
    </source>
</evidence>
<name>A0A818L972_9BILA</name>
<dbReference type="SUPFAM" id="SSF57850">
    <property type="entry name" value="RING/U-box"/>
    <property type="match status" value="1"/>
</dbReference>
<protein>
    <recommendedName>
        <fullName evidence="4">RING-type domain-containing protein</fullName>
    </recommendedName>
</protein>
<proteinExistence type="predicted"/>
<dbReference type="GO" id="GO:0051865">
    <property type="term" value="P:protein autoubiquitination"/>
    <property type="evidence" value="ECO:0007669"/>
    <property type="project" value="TreeGrafter"/>
</dbReference>
<evidence type="ECO:0000256" key="1">
    <source>
        <dbReference type="ARBA" id="ARBA00022771"/>
    </source>
</evidence>
<dbReference type="InterPro" id="IPR001841">
    <property type="entry name" value="Znf_RING"/>
</dbReference>
<dbReference type="PANTHER" id="PTHR12109:SF3">
    <property type="entry name" value="RING FINGER PROTEIN 141"/>
    <property type="match status" value="1"/>
</dbReference>
<keyword evidence="1 3" id="KW-0479">Metal-binding</keyword>
<dbReference type="GO" id="GO:0008270">
    <property type="term" value="F:zinc ion binding"/>
    <property type="evidence" value="ECO:0007669"/>
    <property type="project" value="UniProtKB-KW"/>
</dbReference>
<dbReference type="EMBL" id="CAJOAX010000201">
    <property type="protein sequence ID" value="CAF3538022.1"/>
    <property type="molecule type" value="Genomic_DNA"/>
</dbReference>
<dbReference type="InterPro" id="IPR047126">
    <property type="entry name" value="RNF141-like"/>
</dbReference>
<dbReference type="PANTHER" id="PTHR12109">
    <property type="entry name" value="RING FINGER PROTEIN 141-RELATED"/>
    <property type="match status" value="1"/>
</dbReference>
<dbReference type="Proteomes" id="UP000663882">
    <property type="component" value="Unassembled WGS sequence"/>
</dbReference>
<accession>A0A818L972</accession>
<feature type="domain" description="RING-type" evidence="4">
    <location>
        <begin position="168"/>
        <end position="210"/>
    </location>
</feature>
<dbReference type="GO" id="GO:0004842">
    <property type="term" value="F:ubiquitin-protein transferase activity"/>
    <property type="evidence" value="ECO:0007669"/>
    <property type="project" value="TreeGrafter"/>
</dbReference>
<keyword evidence="1 3" id="KW-0863">Zinc-finger</keyword>
<evidence type="ECO:0000313" key="6">
    <source>
        <dbReference type="EMBL" id="CAF1175486.1"/>
    </source>
</evidence>
<evidence type="ECO:0000313" key="9">
    <source>
        <dbReference type="Proteomes" id="UP000663874"/>
    </source>
</evidence>
<sequence length="261" mass="30057">MSQERRLHNNSNDDGTMNNRHQMEYEIASDNLEFIPTFLKIKQIILLRHSDFINLLNEFNDTLEKFTRDEPYYLRFTIVPHSDSNVFWKALIRIKCSKISRADQSRLNEIVLSLQQFLSVHQSLCQQIAILQKCSSPTLYNSSPTDQNSSSFSTAKLSFSISNNDNECCICMDRKPNLVLPCTHKFCDECFHEWSSQTSPTSSQTCPLCRVDVNSDSGFVLAETPKYDNVKKMLTESILSLPIDLKNRANDGTSMIRSYRE</sequence>
<dbReference type="EMBL" id="CAJOBE010000107">
    <property type="protein sequence ID" value="CAF3570382.1"/>
    <property type="molecule type" value="Genomic_DNA"/>
</dbReference>
<organism evidence="8 9">
    <name type="scientific">Rotaria sordida</name>
    <dbReference type="NCBI Taxonomy" id="392033"/>
    <lineage>
        <taxon>Eukaryota</taxon>
        <taxon>Metazoa</taxon>
        <taxon>Spiralia</taxon>
        <taxon>Gnathifera</taxon>
        <taxon>Rotifera</taxon>
        <taxon>Eurotatoria</taxon>
        <taxon>Bdelloidea</taxon>
        <taxon>Philodinida</taxon>
        <taxon>Philodinidae</taxon>
        <taxon>Rotaria</taxon>
    </lineage>
</organism>
<evidence type="ECO:0000259" key="4">
    <source>
        <dbReference type="PROSITE" id="PS50089"/>
    </source>
</evidence>
<dbReference type="OrthoDB" id="1630758at2759"/>
<dbReference type="Pfam" id="PF13920">
    <property type="entry name" value="zf-C3HC4_3"/>
    <property type="match status" value="1"/>
</dbReference>
<dbReference type="AlphaFoldDB" id="A0A818L972"/>
<evidence type="ECO:0000313" key="7">
    <source>
        <dbReference type="EMBL" id="CAF3538022.1"/>
    </source>
</evidence>
<evidence type="ECO:0000256" key="2">
    <source>
        <dbReference type="ARBA" id="ARBA00022833"/>
    </source>
</evidence>
<dbReference type="SMART" id="SM00184">
    <property type="entry name" value="RING"/>
    <property type="match status" value="1"/>
</dbReference>